<evidence type="ECO:0000313" key="2">
    <source>
        <dbReference type="Proteomes" id="UP000507245"/>
    </source>
</evidence>
<accession>A0A6J5XJX5</accession>
<keyword evidence="2" id="KW-1185">Reference proteome</keyword>
<gene>
    <name evidence="1" type="ORF">ORAREDHAP_LOCUS34638</name>
</gene>
<proteinExistence type="predicted"/>
<name>A0A6J5XJX5_PRUAR</name>
<dbReference type="OrthoDB" id="10511005at2759"/>
<sequence length="111" mass="12763">MRDPTHAHNIDFGFNRPLLNHKRFASNKTREIINLKPKIGPIRDQGNTSKRPRNYFAKRIYLYGFQTIHGEKAIQEALDKKLPVMCCIAAYESLASYKGVSYVNDYACIIS</sequence>
<reference evidence="2" key="1">
    <citation type="journal article" date="2020" name="Genome Biol.">
        <title>Gamete binning: chromosome-level and haplotype-resolved genome assembly enabled by high-throughput single-cell sequencing of gamete genomes.</title>
        <authorList>
            <person name="Campoy J.A."/>
            <person name="Sun H."/>
            <person name="Goel M."/>
            <person name="Jiao W.-B."/>
            <person name="Folz-Donahue K."/>
            <person name="Wang N."/>
            <person name="Rubio M."/>
            <person name="Liu C."/>
            <person name="Kukat C."/>
            <person name="Ruiz D."/>
            <person name="Huettel B."/>
            <person name="Schneeberger K."/>
        </authorList>
    </citation>
    <scope>NUCLEOTIDE SEQUENCE [LARGE SCALE GENOMIC DNA]</scope>
    <source>
        <strain evidence="2">cv. Rojo Pasion</strain>
    </source>
</reference>
<dbReference type="InterPro" id="IPR038765">
    <property type="entry name" value="Papain-like_cys_pep_sf"/>
</dbReference>
<dbReference type="Proteomes" id="UP000507245">
    <property type="component" value="Unassembled WGS sequence"/>
</dbReference>
<protein>
    <submittedName>
        <fullName evidence="1">Uncharacterized protein</fullName>
    </submittedName>
</protein>
<dbReference type="EMBL" id="CAEKKB010000006">
    <property type="protein sequence ID" value="CAB4312272.1"/>
    <property type="molecule type" value="Genomic_DNA"/>
</dbReference>
<dbReference type="Gene3D" id="3.90.70.10">
    <property type="entry name" value="Cysteine proteinases"/>
    <property type="match status" value="1"/>
</dbReference>
<dbReference type="SUPFAM" id="SSF54001">
    <property type="entry name" value="Cysteine proteinases"/>
    <property type="match status" value="1"/>
</dbReference>
<organism evidence="1 2">
    <name type="scientific">Prunus armeniaca</name>
    <name type="common">Apricot</name>
    <name type="synonym">Armeniaca vulgaris</name>
    <dbReference type="NCBI Taxonomy" id="36596"/>
    <lineage>
        <taxon>Eukaryota</taxon>
        <taxon>Viridiplantae</taxon>
        <taxon>Streptophyta</taxon>
        <taxon>Embryophyta</taxon>
        <taxon>Tracheophyta</taxon>
        <taxon>Spermatophyta</taxon>
        <taxon>Magnoliopsida</taxon>
        <taxon>eudicotyledons</taxon>
        <taxon>Gunneridae</taxon>
        <taxon>Pentapetalae</taxon>
        <taxon>rosids</taxon>
        <taxon>fabids</taxon>
        <taxon>Rosales</taxon>
        <taxon>Rosaceae</taxon>
        <taxon>Amygdaloideae</taxon>
        <taxon>Amygdaleae</taxon>
        <taxon>Prunus</taxon>
    </lineage>
</organism>
<dbReference type="AlphaFoldDB" id="A0A6J5XJX5"/>
<evidence type="ECO:0000313" key="1">
    <source>
        <dbReference type="EMBL" id="CAB4312272.1"/>
    </source>
</evidence>